<dbReference type="SMART" id="SM00061">
    <property type="entry name" value="MATH"/>
    <property type="match status" value="2"/>
</dbReference>
<organism evidence="2 3">
    <name type="scientific">Lactuca virosa</name>
    <dbReference type="NCBI Taxonomy" id="75947"/>
    <lineage>
        <taxon>Eukaryota</taxon>
        <taxon>Viridiplantae</taxon>
        <taxon>Streptophyta</taxon>
        <taxon>Embryophyta</taxon>
        <taxon>Tracheophyta</taxon>
        <taxon>Spermatophyta</taxon>
        <taxon>Magnoliopsida</taxon>
        <taxon>eudicotyledons</taxon>
        <taxon>Gunneridae</taxon>
        <taxon>Pentapetalae</taxon>
        <taxon>asterids</taxon>
        <taxon>campanulids</taxon>
        <taxon>Asterales</taxon>
        <taxon>Asteraceae</taxon>
        <taxon>Cichorioideae</taxon>
        <taxon>Cichorieae</taxon>
        <taxon>Lactucinae</taxon>
        <taxon>Lactuca</taxon>
    </lineage>
</organism>
<dbReference type="EMBL" id="CAKMRJ010005523">
    <property type="protein sequence ID" value="CAH1443850.1"/>
    <property type="molecule type" value="Genomic_DNA"/>
</dbReference>
<gene>
    <name evidence="2" type="ORF">LVIROSA_LOCUS29735</name>
</gene>
<dbReference type="SUPFAM" id="SSF49599">
    <property type="entry name" value="TRAF domain-like"/>
    <property type="match status" value="2"/>
</dbReference>
<dbReference type="InterPro" id="IPR008974">
    <property type="entry name" value="TRAF-like"/>
</dbReference>
<keyword evidence="3" id="KW-1185">Reference proteome</keyword>
<evidence type="ECO:0000313" key="3">
    <source>
        <dbReference type="Proteomes" id="UP001157418"/>
    </source>
</evidence>
<proteinExistence type="predicted"/>
<accession>A0AAU9P2F2</accession>
<evidence type="ECO:0000259" key="1">
    <source>
        <dbReference type="PROSITE" id="PS50144"/>
    </source>
</evidence>
<feature type="domain" description="MATH" evidence="1">
    <location>
        <begin position="100"/>
        <end position="235"/>
    </location>
</feature>
<reference evidence="2 3" key="1">
    <citation type="submission" date="2022-01" db="EMBL/GenBank/DDBJ databases">
        <authorList>
            <person name="Xiong W."/>
            <person name="Schranz E."/>
        </authorList>
    </citation>
    <scope>NUCLEOTIDE SEQUENCE [LARGE SCALE GENOMIC DNA]</scope>
</reference>
<dbReference type="AlphaFoldDB" id="A0AAU9P2F2"/>
<protein>
    <recommendedName>
        <fullName evidence="1">MATH domain-containing protein</fullName>
    </recommendedName>
</protein>
<name>A0AAU9P2F2_9ASTR</name>
<dbReference type="Proteomes" id="UP001157418">
    <property type="component" value="Unassembled WGS sequence"/>
</dbReference>
<dbReference type="Pfam" id="PF22486">
    <property type="entry name" value="MATH_2"/>
    <property type="match status" value="2"/>
</dbReference>
<dbReference type="PANTHER" id="PTHR46162">
    <property type="entry name" value="TRAF-LIKE FAMILY PROTEIN"/>
    <property type="match status" value="1"/>
</dbReference>
<dbReference type="PANTHER" id="PTHR46162:SF40">
    <property type="entry name" value="TRAF-LIKE FAMILY PROTEIN"/>
    <property type="match status" value="1"/>
</dbReference>
<dbReference type="CDD" id="cd00121">
    <property type="entry name" value="MATH"/>
    <property type="match status" value="2"/>
</dbReference>
<dbReference type="InterPro" id="IPR002083">
    <property type="entry name" value="MATH/TRAF_dom"/>
</dbReference>
<comment type="caution">
    <text evidence="2">The sequence shown here is derived from an EMBL/GenBank/DDBJ whole genome shotgun (WGS) entry which is preliminary data.</text>
</comment>
<sequence>MRWNCRGSSEKLLAGESGIGLMDWFYASKFPTRFGFTVDGYIDQKNDQRLDDCLHYCIVAGKKKNLTLTACCSHRHRHRHHHRPLMLERDMLLSTTKNEPSHYMLKIESFSILSEAGNIKIESDVFEASGHKWRLDLYPNGNNEEKGDNHISLYLIICDTESLEKGWKVHVDVKFFVYDHIAHNYVIFQDDDRNRTRFHEKQIKWGFEKLISLEHFKDSNKGYLFNDSCIFGAEVFSVPEYTLKDRCLSMIKPPATMNTYTWIVDKFSSIKDDCLHSEVFKVGKIKWTLSLFPKGRGAGVGTNLSCFLKVHEAKSFPDDWKVYARFELRIKNKSGYAAKDTGHWFCEEEDDWGFACFILLSELCDMSKGFLKNDRLIVEAKISVVGMLKNFI</sequence>
<dbReference type="Gene3D" id="2.60.210.10">
    <property type="entry name" value="Apoptosis, Tumor Necrosis Factor Receptor Associated Protein 2, Chain A"/>
    <property type="match status" value="2"/>
</dbReference>
<dbReference type="PROSITE" id="PS50144">
    <property type="entry name" value="MATH"/>
    <property type="match status" value="2"/>
</dbReference>
<feature type="domain" description="MATH" evidence="1">
    <location>
        <begin position="257"/>
        <end position="382"/>
    </location>
</feature>
<evidence type="ECO:0000313" key="2">
    <source>
        <dbReference type="EMBL" id="CAH1443850.1"/>
    </source>
</evidence>